<dbReference type="AlphaFoldDB" id="A0A9W6WLF6"/>
<proteinExistence type="predicted"/>
<gene>
    <name evidence="2" type="ORF">Cboi02_000694300</name>
</gene>
<feature type="transmembrane region" description="Helical" evidence="1">
    <location>
        <begin position="32"/>
        <end position="51"/>
    </location>
</feature>
<evidence type="ECO:0000313" key="3">
    <source>
        <dbReference type="Proteomes" id="UP001165120"/>
    </source>
</evidence>
<keyword evidence="1" id="KW-0472">Membrane</keyword>
<keyword evidence="1" id="KW-1133">Transmembrane helix</keyword>
<dbReference type="Proteomes" id="UP001165120">
    <property type="component" value="Unassembled WGS sequence"/>
</dbReference>
<protein>
    <submittedName>
        <fullName evidence="2">Unnamed protein product</fullName>
    </submittedName>
</protein>
<keyword evidence="3" id="KW-1185">Reference proteome</keyword>
<organism evidence="2 3">
    <name type="scientific">Candida boidinii</name>
    <name type="common">Yeast</name>
    <dbReference type="NCBI Taxonomy" id="5477"/>
    <lineage>
        <taxon>Eukaryota</taxon>
        <taxon>Fungi</taxon>
        <taxon>Dikarya</taxon>
        <taxon>Ascomycota</taxon>
        <taxon>Saccharomycotina</taxon>
        <taxon>Pichiomycetes</taxon>
        <taxon>Pichiales</taxon>
        <taxon>Pichiaceae</taxon>
        <taxon>Ogataea</taxon>
        <taxon>Ogataea/Candida clade</taxon>
    </lineage>
</organism>
<accession>A0A9W6WLF6</accession>
<comment type="caution">
    <text evidence="2">The sequence shown here is derived from an EMBL/GenBank/DDBJ whole genome shotgun (WGS) entry which is preliminary data.</text>
</comment>
<evidence type="ECO:0000313" key="2">
    <source>
        <dbReference type="EMBL" id="GME85467.1"/>
    </source>
</evidence>
<evidence type="ECO:0000256" key="1">
    <source>
        <dbReference type="SAM" id="Phobius"/>
    </source>
</evidence>
<dbReference type="PANTHER" id="PTHR37849">
    <property type="entry name" value="YALI0E11605P"/>
    <property type="match status" value="1"/>
</dbReference>
<keyword evidence="1" id="KW-0812">Transmembrane</keyword>
<dbReference type="EMBL" id="BSXN01007855">
    <property type="protein sequence ID" value="GME85467.1"/>
    <property type="molecule type" value="Genomic_DNA"/>
</dbReference>
<name>A0A9W6WLF6_CANBO</name>
<dbReference type="PANTHER" id="PTHR37849:SF1">
    <property type="entry name" value="YALI0E11605P"/>
    <property type="match status" value="1"/>
</dbReference>
<dbReference type="OrthoDB" id="5331396at2759"/>
<reference evidence="2" key="1">
    <citation type="submission" date="2023-04" db="EMBL/GenBank/DDBJ databases">
        <title>Candida boidinii NBRC 10035.</title>
        <authorList>
            <person name="Ichikawa N."/>
            <person name="Sato H."/>
            <person name="Tonouchi N."/>
        </authorList>
    </citation>
    <scope>NUCLEOTIDE SEQUENCE</scope>
    <source>
        <strain evidence="2">NBRC 10035</strain>
    </source>
</reference>
<sequence>MFARSVLQTTKRSVRFNSTIVTPKTRGGFRGLITGFLLGTSITGFGAYYYLLDEYKSASNAVVSDVLVLQKSIRKLEGHVRALEENVEKK</sequence>